<keyword evidence="7" id="KW-0472">Membrane</keyword>
<dbReference type="InterPro" id="IPR013201">
    <property type="entry name" value="Prot_inhib_I29"/>
</dbReference>
<evidence type="ECO:0000256" key="1">
    <source>
        <dbReference type="ARBA" id="ARBA00008455"/>
    </source>
</evidence>
<evidence type="ECO:0000256" key="5">
    <source>
        <dbReference type="ARBA" id="ARBA00022807"/>
    </source>
</evidence>
<dbReference type="InterPro" id="IPR038765">
    <property type="entry name" value="Papain-like_cys_pep_sf"/>
</dbReference>
<evidence type="ECO:0000313" key="10">
    <source>
        <dbReference type="EMBL" id="KAI3935462.1"/>
    </source>
</evidence>
<name>A0AAD4XR74_9MAGN</name>
<evidence type="ECO:0000259" key="8">
    <source>
        <dbReference type="SMART" id="SM00645"/>
    </source>
</evidence>
<keyword evidence="4" id="KW-0378">Hydrolase</keyword>
<dbReference type="InterPro" id="IPR025660">
    <property type="entry name" value="Pept_his_AS"/>
</dbReference>
<dbReference type="CDD" id="cd02248">
    <property type="entry name" value="Peptidase_C1A"/>
    <property type="match status" value="1"/>
</dbReference>
<organism evidence="10 11">
    <name type="scientific">Papaver atlanticum</name>
    <dbReference type="NCBI Taxonomy" id="357466"/>
    <lineage>
        <taxon>Eukaryota</taxon>
        <taxon>Viridiplantae</taxon>
        <taxon>Streptophyta</taxon>
        <taxon>Embryophyta</taxon>
        <taxon>Tracheophyta</taxon>
        <taxon>Spermatophyta</taxon>
        <taxon>Magnoliopsida</taxon>
        <taxon>Ranunculales</taxon>
        <taxon>Papaveraceae</taxon>
        <taxon>Papaveroideae</taxon>
        <taxon>Papaver</taxon>
    </lineage>
</organism>
<dbReference type="SMART" id="SM00645">
    <property type="entry name" value="Pept_C1"/>
    <property type="match status" value="1"/>
</dbReference>
<gene>
    <name evidence="10" type="ORF">MKW98_027602</name>
</gene>
<keyword evidence="7" id="KW-0812">Transmembrane</keyword>
<dbReference type="Pfam" id="PF08246">
    <property type="entry name" value="Inhibitor_I29"/>
    <property type="match status" value="1"/>
</dbReference>
<dbReference type="SMART" id="SM00848">
    <property type="entry name" value="Inhibitor_I29"/>
    <property type="match status" value="1"/>
</dbReference>
<sequence length="353" mass="39199">MGSIMKFNYTTSFVVLMILGVWVFETTAFRTLRDLYMMEKHEQWMASHGRVYANADEKEKRFKIFKNNVEQINLFNKYAAINAKPYNLSVNGFADLTNEEFRASRNGYKRLSYSSRNTSLPSSSFKYDNLTVIPPSMDWRTKGAVTRIKDQGECGCCWAFSAVAAMEGIYELKTGSLISLSEQQLVDCDRSENEGCNGGLMDDAFKFIVKNKGLTTEANYPYKGVDGTCNLKKSTSIAAKITSYKAVPANNEQALLHAVANQPVSVTVNAGGFDFQFYSSGVFTGKCGTHLDHGVTAVGYGSSIHGGTKIKYWLVKNSWGTNWGENGYIRMQRDVNAKQGLCGIAMDAYCPIA</sequence>
<reference evidence="10" key="1">
    <citation type="submission" date="2022-04" db="EMBL/GenBank/DDBJ databases">
        <title>A functionally conserved STORR gene fusion in Papaver species that diverged 16.8 million years ago.</title>
        <authorList>
            <person name="Catania T."/>
        </authorList>
    </citation>
    <scope>NUCLEOTIDE SEQUENCE</scope>
    <source>
        <strain evidence="10">S-188037</strain>
    </source>
</reference>
<dbReference type="InterPro" id="IPR000668">
    <property type="entry name" value="Peptidase_C1A_C"/>
</dbReference>
<dbReference type="PRINTS" id="PR00705">
    <property type="entry name" value="PAPAIN"/>
</dbReference>
<proteinExistence type="inferred from homology"/>
<evidence type="ECO:0000259" key="9">
    <source>
        <dbReference type="SMART" id="SM00848"/>
    </source>
</evidence>
<comment type="similarity">
    <text evidence="1">Belongs to the peptidase C1 family.</text>
</comment>
<dbReference type="PROSITE" id="PS00640">
    <property type="entry name" value="THIOL_PROTEASE_ASN"/>
    <property type="match status" value="1"/>
</dbReference>
<dbReference type="InterPro" id="IPR025661">
    <property type="entry name" value="Pept_asp_AS"/>
</dbReference>
<dbReference type="InterPro" id="IPR013128">
    <property type="entry name" value="Peptidase_C1A"/>
</dbReference>
<dbReference type="Gene3D" id="3.90.70.10">
    <property type="entry name" value="Cysteine proteinases"/>
    <property type="match status" value="1"/>
</dbReference>
<keyword evidence="6" id="KW-1015">Disulfide bond</keyword>
<keyword evidence="5" id="KW-0788">Thiol protease</keyword>
<dbReference type="PROSITE" id="PS00639">
    <property type="entry name" value="THIOL_PROTEASE_HIS"/>
    <property type="match status" value="1"/>
</dbReference>
<feature type="transmembrane region" description="Helical" evidence="7">
    <location>
        <begin position="7"/>
        <end position="24"/>
    </location>
</feature>
<evidence type="ECO:0000256" key="7">
    <source>
        <dbReference type="SAM" id="Phobius"/>
    </source>
</evidence>
<dbReference type="Proteomes" id="UP001202328">
    <property type="component" value="Unassembled WGS sequence"/>
</dbReference>
<dbReference type="PANTHER" id="PTHR12411">
    <property type="entry name" value="CYSTEINE PROTEASE FAMILY C1-RELATED"/>
    <property type="match status" value="1"/>
</dbReference>
<keyword evidence="7" id="KW-1133">Transmembrane helix</keyword>
<dbReference type="SUPFAM" id="SSF54001">
    <property type="entry name" value="Cysteine proteinases"/>
    <property type="match status" value="1"/>
</dbReference>
<dbReference type="InterPro" id="IPR039417">
    <property type="entry name" value="Peptidase_C1A_papain-like"/>
</dbReference>
<keyword evidence="3" id="KW-0732">Signal</keyword>
<keyword evidence="11" id="KW-1185">Reference proteome</keyword>
<evidence type="ECO:0000256" key="4">
    <source>
        <dbReference type="ARBA" id="ARBA00022801"/>
    </source>
</evidence>
<dbReference type="Pfam" id="PF00112">
    <property type="entry name" value="Peptidase_C1"/>
    <property type="match status" value="1"/>
</dbReference>
<evidence type="ECO:0000313" key="11">
    <source>
        <dbReference type="Proteomes" id="UP001202328"/>
    </source>
</evidence>
<evidence type="ECO:0000256" key="2">
    <source>
        <dbReference type="ARBA" id="ARBA00022670"/>
    </source>
</evidence>
<feature type="domain" description="Cathepsin propeptide inhibitor" evidence="9">
    <location>
        <begin position="41"/>
        <end position="101"/>
    </location>
</feature>
<keyword evidence="2" id="KW-0645">Protease</keyword>
<dbReference type="AlphaFoldDB" id="A0AAD4XR74"/>
<dbReference type="PROSITE" id="PS00139">
    <property type="entry name" value="THIOL_PROTEASE_CYS"/>
    <property type="match status" value="1"/>
</dbReference>
<comment type="caution">
    <text evidence="10">The sequence shown here is derived from an EMBL/GenBank/DDBJ whole genome shotgun (WGS) entry which is preliminary data.</text>
</comment>
<dbReference type="GO" id="GO:0006508">
    <property type="term" value="P:proteolysis"/>
    <property type="evidence" value="ECO:0007669"/>
    <property type="project" value="UniProtKB-KW"/>
</dbReference>
<evidence type="ECO:0000256" key="3">
    <source>
        <dbReference type="ARBA" id="ARBA00022729"/>
    </source>
</evidence>
<protein>
    <submittedName>
        <fullName evidence="10">Uncharacterized protein</fullName>
    </submittedName>
</protein>
<evidence type="ECO:0000256" key="6">
    <source>
        <dbReference type="ARBA" id="ARBA00023157"/>
    </source>
</evidence>
<dbReference type="InterPro" id="IPR000169">
    <property type="entry name" value="Pept_cys_AS"/>
</dbReference>
<dbReference type="EMBL" id="JAJJMB010006268">
    <property type="protein sequence ID" value="KAI3935462.1"/>
    <property type="molecule type" value="Genomic_DNA"/>
</dbReference>
<dbReference type="FunFam" id="3.90.70.10:FF:000023">
    <property type="entry name" value="Senescence-specific cysteine protease SAG39"/>
    <property type="match status" value="1"/>
</dbReference>
<dbReference type="GO" id="GO:0008234">
    <property type="term" value="F:cysteine-type peptidase activity"/>
    <property type="evidence" value="ECO:0007669"/>
    <property type="project" value="UniProtKB-KW"/>
</dbReference>
<accession>A0AAD4XR74</accession>
<feature type="domain" description="Peptidase C1A papain C-terminal" evidence="8">
    <location>
        <begin position="133"/>
        <end position="352"/>
    </location>
</feature>